<dbReference type="EMBL" id="JANBPW010001650">
    <property type="protein sequence ID" value="KAJ1943681.1"/>
    <property type="molecule type" value="Genomic_DNA"/>
</dbReference>
<reference evidence="1" key="1">
    <citation type="submission" date="2022-07" db="EMBL/GenBank/DDBJ databases">
        <title>Phylogenomic reconstructions and comparative analyses of Kickxellomycotina fungi.</title>
        <authorList>
            <person name="Reynolds N.K."/>
            <person name="Stajich J.E."/>
            <person name="Barry K."/>
            <person name="Grigoriev I.V."/>
            <person name="Crous P."/>
            <person name="Smith M.E."/>
        </authorList>
    </citation>
    <scope>NUCLEOTIDE SEQUENCE</scope>
    <source>
        <strain evidence="1">NRRL 5244</strain>
    </source>
</reference>
<name>A0ACC1J9Z6_9FUNG</name>
<evidence type="ECO:0000313" key="2">
    <source>
        <dbReference type="Proteomes" id="UP001150603"/>
    </source>
</evidence>
<sequence length="555" mass="61562">MRNNGYGGPQAMHHQPSYNNQYNRSPPPSGYNSNEQSNSQHQSTGGYSAYGSSYESRSLSPGSNTMMDSVDRVASDLNHAIQTSQQGGQGRLSTPDHRMARAPTNASTTSNTSISDADKIRNEYEMRLAAMRKRIGQLESQMLDYRMNDSPDSKVDEVNNLEKLNHVLTQKNERLENDIKILRDQLVAAKAEVPALRSENETLKREKAQLVDRERELKRDLDDARAKIRKYKTTSVFARDHHETDLEPPPKLMMSEGAIRKSSVLGFQEAVDKMLLATRSDNVDGDLALAASSVKRACGELRADVHAYEAAHDEDPGRWPMVSNVRHNLLPQTMESFEQNLSSLEIAISNHLDSMGVSPVSLLETAASHLTTSVVSLVKMLKVCRSDDRAPPRLPGQDISITQKMDMLRLNLEDKTDTIVEGIQTMLRIVRATNPDPSTLFGTLQSVINSARTIIDACAPAFGEIDQSPELAAHMQNTAYDSAKARQVLEGLESGHLQLNDQLNDIVEAQDLADDNQLDNPIVTELLGDTAFKQRLTSAVFDVAKYTKMLMALMD</sequence>
<protein>
    <submittedName>
        <fullName evidence="1">Component of the polarisome</fullName>
    </submittedName>
</protein>
<comment type="caution">
    <text evidence="1">The sequence shown here is derived from an EMBL/GenBank/DDBJ whole genome shotgun (WGS) entry which is preliminary data.</text>
</comment>
<proteinExistence type="predicted"/>
<accession>A0ACC1J9Z6</accession>
<evidence type="ECO:0000313" key="1">
    <source>
        <dbReference type="EMBL" id="KAJ1943681.1"/>
    </source>
</evidence>
<dbReference type="Proteomes" id="UP001150603">
    <property type="component" value="Unassembled WGS sequence"/>
</dbReference>
<keyword evidence="2" id="KW-1185">Reference proteome</keyword>
<organism evidence="1 2">
    <name type="scientific">Linderina macrospora</name>
    <dbReference type="NCBI Taxonomy" id="4868"/>
    <lineage>
        <taxon>Eukaryota</taxon>
        <taxon>Fungi</taxon>
        <taxon>Fungi incertae sedis</taxon>
        <taxon>Zoopagomycota</taxon>
        <taxon>Kickxellomycotina</taxon>
        <taxon>Kickxellomycetes</taxon>
        <taxon>Kickxellales</taxon>
        <taxon>Kickxellaceae</taxon>
        <taxon>Linderina</taxon>
    </lineage>
</organism>
<gene>
    <name evidence="1" type="primary">SPA2</name>
    <name evidence="1" type="ORF">FBU59_002836</name>
</gene>